<sequence>LTVPSERIARPSERRSAPRTRPPRGHLEVSAEESVSRWPWAAALLDRDDHSHPFGGYYLLLLERDHQRRRLSVQEFWSHCCCRCGSCHHHLHCGSDPAEDVQQENEDQAGAGAQGAQASLPICLGLKQQQQPAPSYCDLQSR</sequence>
<comment type="caution">
    <text evidence="2">The sequence shown here is derived from an EMBL/GenBank/DDBJ whole genome shotgun (WGS) entry which is preliminary data.</text>
</comment>
<feature type="region of interest" description="Disordered" evidence="1">
    <location>
        <begin position="1"/>
        <end position="30"/>
    </location>
</feature>
<keyword evidence="3" id="KW-1185">Reference proteome</keyword>
<dbReference type="Proteomes" id="UP000269945">
    <property type="component" value="Unassembled WGS sequence"/>
</dbReference>
<feature type="compositionally biased region" description="Basic and acidic residues" evidence="1">
    <location>
        <begin position="7"/>
        <end position="16"/>
    </location>
</feature>
<dbReference type="AlphaFoldDB" id="A0A9X9LYL2"/>
<reference evidence="2 3" key="1">
    <citation type="submission" date="2018-10" db="EMBL/GenBank/DDBJ databases">
        <authorList>
            <person name="Ekblom R."/>
            <person name="Jareborg N."/>
        </authorList>
    </citation>
    <scope>NUCLEOTIDE SEQUENCE [LARGE SCALE GENOMIC DNA]</scope>
    <source>
        <tissue evidence="2">Muscle</tissue>
    </source>
</reference>
<protein>
    <submittedName>
        <fullName evidence="2">Uncharacterized protein</fullName>
    </submittedName>
</protein>
<proteinExistence type="predicted"/>
<organism evidence="2 3">
    <name type="scientific">Gulo gulo</name>
    <name type="common">Wolverine</name>
    <name type="synonym">Gluton</name>
    <dbReference type="NCBI Taxonomy" id="48420"/>
    <lineage>
        <taxon>Eukaryota</taxon>
        <taxon>Metazoa</taxon>
        <taxon>Chordata</taxon>
        <taxon>Craniata</taxon>
        <taxon>Vertebrata</taxon>
        <taxon>Euteleostomi</taxon>
        <taxon>Mammalia</taxon>
        <taxon>Eutheria</taxon>
        <taxon>Laurasiatheria</taxon>
        <taxon>Carnivora</taxon>
        <taxon>Caniformia</taxon>
        <taxon>Musteloidea</taxon>
        <taxon>Mustelidae</taxon>
        <taxon>Guloninae</taxon>
        <taxon>Gulo</taxon>
    </lineage>
</organism>
<gene>
    <name evidence="2" type="ORF">BN2614_LOCUS2</name>
</gene>
<evidence type="ECO:0000313" key="2">
    <source>
        <dbReference type="EMBL" id="VCX04233.1"/>
    </source>
</evidence>
<dbReference type="EMBL" id="CYRY02029732">
    <property type="protein sequence ID" value="VCX04233.1"/>
    <property type="molecule type" value="Genomic_DNA"/>
</dbReference>
<name>A0A9X9LYL2_GULGU</name>
<accession>A0A9X9LYL2</accession>
<feature type="non-terminal residue" evidence="2">
    <location>
        <position position="142"/>
    </location>
</feature>
<evidence type="ECO:0000313" key="3">
    <source>
        <dbReference type="Proteomes" id="UP000269945"/>
    </source>
</evidence>
<evidence type="ECO:0000256" key="1">
    <source>
        <dbReference type="SAM" id="MobiDB-lite"/>
    </source>
</evidence>